<gene>
    <name evidence="6" type="ORF">GDO86_011622</name>
</gene>
<evidence type="ECO:0000313" key="6">
    <source>
        <dbReference type="EMBL" id="KAG8442880.1"/>
    </source>
</evidence>
<comment type="similarity">
    <text evidence="3">Belongs to the GASK family.</text>
</comment>
<dbReference type="InterPro" id="IPR029207">
    <property type="entry name" value="FAM198"/>
</dbReference>
<evidence type="ECO:0000256" key="3">
    <source>
        <dbReference type="ARBA" id="ARBA00007691"/>
    </source>
</evidence>
<dbReference type="GO" id="GO:0005794">
    <property type="term" value="C:Golgi apparatus"/>
    <property type="evidence" value="ECO:0007669"/>
    <property type="project" value="UniProtKB-SubCell"/>
</dbReference>
<dbReference type="AlphaFoldDB" id="A0A8T2JHT5"/>
<keyword evidence="4" id="KW-0333">Golgi apparatus</keyword>
<comment type="caution">
    <text evidence="6">The sequence shown here is derived from an EMBL/GenBank/DDBJ whole genome shotgun (WGS) entry which is preliminary data.</text>
</comment>
<dbReference type="PANTHER" id="PTHR15905">
    <property type="entry name" value="GOLGI-ASSOCIATED KINASE 1B-RELATED"/>
    <property type="match status" value="1"/>
</dbReference>
<evidence type="ECO:0000256" key="5">
    <source>
        <dbReference type="ARBA" id="ARBA00023136"/>
    </source>
</evidence>
<keyword evidence="5" id="KW-0472">Membrane</keyword>
<dbReference type="OrthoDB" id="10011371at2759"/>
<proteinExistence type="inferred from homology"/>
<reference evidence="6" key="1">
    <citation type="thesis" date="2020" institute="ProQuest LLC" country="789 East Eisenhower Parkway, Ann Arbor, MI, USA">
        <title>Comparative Genomics and Chromosome Evolution.</title>
        <authorList>
            <person name="Mudd A.B."/>
        </authorList>
    </citation>
    <scope>NUCLEOTIDE SEQUENCE</scope>
    <source>
        <strain evidence="6">Female2</strain>
        <tissue evidence="6">Blood</tissue>
    </source>
</reference>
<comment type="subcellular location">
    <subcellularLocation>
        <location evidence="1">Endomembrane system</location>
    </subcellularLocation>
    <subcellularLocation>
        <location evidence="2">Golgi apparatus</location>
    </subcellularLocation>
</comment>
<dbReference type="PANTHER" id="PTHR15905:SF5">
    <property type="entry name" value="GOLGI-ASSOCIATED KINASE 1A"/>
    <property type="match status" value="1"/>
</dbReference>
<evidence type="ECO:0000256" key="4">
    <source>
        <dbReference type="ARBA" id="ARBA00023034"/>
    </source>
</evidence>
<evidence type="ECO:0008006" key="8">
    <source>
        <dbReference type="Google" id="ProtNLM"/>
    </source>
</evidence>
<evidence type="ECO:0000313" key="7">
    <source>
        <dbReference type="Proteomes" id="UP000812440"/>
    </source>
</evidence>
<dbReference type="EMBL" id="JAACNH010000005">
    <property type="protein sequence ID" value="KAG8442880.1"/>
    <property type="molecule type" value="Genomic_DNA"/>
</dbReference>
<dbReference type="Proteomes" id="UP000812440">
    <property type="component" value="Chromosome 6"/>
</dbReference>
<dbReference type="Pfam" id="PF15051">
    <property type="entry name" value="FAM198"/>
    <property type="match status" value="1"/>
</dbReference>
<evidence type="ECO:0000256" key="1">
    <source>
        <dbReference type="ARBA" id="ARBA00004308"/>
    </source>
</evidence>
<keyword evidence="7" id="KW-1185">Reference proteome</keyword>
<accession>A0A8T2JHT5</accession>
<sequence>MPTGAKPTHFIPARERNKVEQRLSKTRVTVFFGKNAENIKQRIGFLPKLARVKNMPLEKSLYKSLVLTNYSIKPKKYRFPPGKGQVLQGKNPNSVLNGNNTHEHLSLFDFSQETFIKSKKTFILECTELKENLSRKINELTEERPPWFTLDDVKKMKFLSESKILAKSRIPAHGQVLRVSLCPSSLAGTCHKERDCLAGLCGLIKRPTDLYEVLAFHLDRVLGLNRSLPVVARKFSSDLLPYKYTNGDARPIIWWDPDIKHLNDTDNDQNSHALGWIQYQQMLKYRCGMSNSIVNCNRPPCLGIKHTEWAKLTLFDFLLQVQDRLDRYCCGFNPDPSEPCVEELLHDKCHNPKELVLVHILVRQSDPSHLVYIDNAGRPHHSEDNLNFRLLQGIDGFPGLAVRVLKSDCFQNLLLKSLQFDHVFWESQGGFEGVKKLVETINRRGKILLKYIEDHSLPLIPSV</sequence>
<evidence type="ECO:0000256" key="2">
    <source>
        <dbReference type="ARBA" id="ARBA00004555"/>
    </source>
</evidence>
<organism evidence="6 7">
    <name type="scientific">Hymenochirus boettgeri</name>
    <name type="common">Congo dwarf clawed frog</name>
    <dbReference type="NCBI Taxonomy" id="247094"/>
    <lineage>
        <taxon>Eukaryota</taxon>
        <taxon>Metazoa</taxon>
        <taxon>Chordata</taxon>
        <taxon>Craniata</taxon>
        <taxon>Vertebrata</taxon>
        <taxon>Euteleostomi</taxon>
        <taxon>Amphibia</taxon>
        <taxon>Batrachia</taxon>
        <taxon>Anura</taxon>
        <taxon>Pipoidea</taxon>
        <taxon>Pipidae</taxon>
        <taxon>Pipinae</taxon>
        <taxon>Hymenochirus</taxon>
    </lineage>
</organism>
<protein>
    <recommendedName>
        <fullName evidence="8">Golgi-associated kinase 1A</fullName>
    </recommendedName>
</protein>
<name>A0A8T2JHT5_9PIPI</name>